<keyword evidence="16" id="KW-1185">Reference proteome</keyword>
<dbReference type="GO" id="GO:0005737">
    <property type="term" value="C:cytoplasm"/>
    <property type="evidence" value="ECO:0007669"/>
    <property type="project" value="UniProtKB-SubCell"/>
</dbReference>
<evidence type="ECO:0000256" key="11">
    <source>
        <dbReference type="HAMAP-Rule" id="MF_01152"/>
    </source>
</evidence>
<evidence type="ECO:0000256" key="9">
    <source>
        <dbReference type="ARBA" id="ARBA00061004"/>
    </source>
</evidence>
<dbReference type="PANTHER" id="PTHR43096:SF48">
    <property type="entry name" value="CHAPERONE PROTEIN DNAJ"/>
    <property type="match status" value="1"/>
</dbReference>
<keyword evidence="7 11" id="KW-0346">Stress response</keyword>
<dbReference type="GO" id="GO:0006260">
    <property type="term" value="P:DNA replication"/>
    <property type="evidence" value="ECO:0007669"/>
    <property type="project" value="UniProtKB-KW"/>
</dbReference>
<feature type="binding site" evidence="11">
    <location>
        <position position="165"/>
    </location>
    <ligand>
        <name>Zn(2+)</name>
        <dbReference type="ChEBI" id="CHEBI:29105"/>
        <label>2</label>
    </ligand>
</feature>
<dbReference type="CDD" id="cd10747">
    <property type="entry name" value="DnaJ_C"/>
    <property type="match status" value="1"/>
</dbReference>
<feature type="zinc finger region" description="CR-type" evidence="12">
    <location>
        <begin position="135"/>
        <end position="213"/>
    </location>
</feature>
<comment type="subunit">
    <text evidence="11">Homodimer.</text>
</comment>
<dbReference type="InterPro" id="IPR012724">
    <property type="entry name" value="DnaJ"/>
</dbReference>
<dbReference type="SMART" id="SM00271">
    <property type="entry name" value="DnaJ"/>
    <property type="match status" value="1"/>
</dbReference>
<feature type="binding site" evidence="11">
    <location>
        <position position="151"/>
    </location>
    <ligand>
        <name>Zn(2+)</name>
        <dbReference type="ChEBI" id="CHEBI:29105"/>
        <label>1</label>
    </ligand>
</feature>
<dbReference type="GO" id="GO:0009408">
    <property type="term" value="P:response to heat"/>
    <property type="evidence" value="ECO:0007669"/>
    <property type="project" value="InterPro"/>
</dbReference>
<accession>A0A5B9PMP3</accession>
<dbReference type="CDD" id="cd06257">
    <property type="entry name" value="DnaJ"/>
    <property type="match status" value="1"/>
</dbReference>
<dbReference type="PROSITE" id="PS51188">
    <property type="entry name" value="ZF_CR"/>
    <property type="match status" value="1"/>
</dbReference>
<dbReference type="Proteomes" id="UP000322214">
    <property type="component" value="Chromosome"/>
</dbReference>
<evidence type="ECO:0000256" key="1">
    <source>
        <dbReference type="ARBA" id="ARBA00022490"/>
    </source>
</evidence>
<dbReference type="Pfam" id="PF00684">
    <property type="entry name" value="DnaJ_CXXCXGXG"/>
    <property type="match status" value="1"/>
</dbReference>
<dbReference type="Pfam" id="PF01556">
    <property type="entry name" value="DnaJ_C"/>
    <property type="match status" value="1"/>
</dbReference>
<dbReference type="SUPFAM" id="SSF57938">
    <property type="entry name" value="DnaJ/Hsp40 cysteine-rich domain"/>
    <property type="match status" value="1"/>
</dbReference>
<evidence type="ECO:0000256" key="8">
    <source>
        <dbReference type="ARBA" id="ARBA00023186"/>
    </source>
</evidence>
<feature type="binding site" evidence="11">
    <location>
        <position position="168"/>
    </location>
    <ligand>
        <name>Zn(2+)</name>
        <dbReference type="ChEBI" id="CHEBI:29105"/>
        <label>2</label>
    </ligand>
</feature>
<dbReference type="InterPro" id="IPR018253">
    <property type="entry name" value="DnaJ_domain_CS"/>
</dbReference>
<dbReference type="PROSITE" id="PS00636">
    <property type="entry name" value="DNAJ_1"/>
    <property type="match status" value="1"/>
</dbReference>
<dbReference type="PANTHER" id="PTHR43096">
    <property type="entry name" value="DNAJ HOMOLOG 1, MITOCHONDRIAL-RELATED"/>
    <property type="match status" value="1"/>
</dbReference>
<feature type="binding site" evidence="11">
    <location>
        <position position="190"/>
    </location>
    <ligand>
        <name>Zn(2+)</name>
        <dbReference type="ChEBI" id="CHEBI:29105"/>
        <label>2</label>
    </ligand>
</feature>
<evidence type="ECO:0000256" key="10">
    <source>
        <dbReference type="ARBA" id="ARBA00067609"/>
    </source>
</evidence>
<dbReference type="SUPFAM" id="SSF49493">
    <property type="entry name" value="HSP40/DnaJ peptide-binding domain"/>
    <property type="match status" value="2"/>
</dbReference>
<dbReference type="Gene3D" id="1.10.287.110">
    <property type="entry name" value="DnaJ domain"/>
    <property type="match status" value="1"/>
</dbReference>
<dbReference type="InterPro" id="IPR036410">
    <property type="entry name" value="HSP_DnaJ_Cys-rich_dom_sf"/>
</dbReference>
<feature type="repeat" description="CXXCXGXG motif" evidence="11">
    <location>
        <begin position="187"/>
        <end position="194"/>
    </location>
</feature>
<comment type="function">
    <text evidence="11">Participates actively in the response to hyperosmotic and heat shock by preventing the aggregation of stress-denatured proteins and by disaggregating proteins, also in an autonomous, DnaK-independent fashion. Unfolded proteins bind initially to DnaJ; upon interaction with the DnaJ-bound protein, DnaK hydrolyzes its bound ATP, resulting in the formation of a stable complex. GrpE releases ADP from DnaK; ATP binding to DnaK triggers the release of the substrate protein, thus completing the reaction cycle. Several rounds of ATP-dependent interactions between DnaJ, DnaK and GrpE are required for fully efficient folding. Also involved, together with DnaK and GrpE, in the DNA replication of plasmids through activation of initiation proteins.</text>
</comment>
<evidence type="ECO:0000256" key="4">
    <source>
        <dbReference type="ARBA" id="ARBA00022737"/>
    </source>
</evidence>
<reference evidence="15 16" key="1">
    <citation type="submission" date="2019-08" db="EMBL/GenBank/DDBJ databases">
        <title>Deep-cultivation of Planctomycetes and their phenomic and genomic characterization uncovers novel biology.</title>
        <authorList>
            <person name="Wiegand S."/>
            <person name="Jogler M."/>
            <person name="Boedeker C."/>
            <person name="Pinto D."/>
            <person name="Vollmers J."/>
            <person name="Rivas-Marin E."/>
            <person name="Kohn T."/>
            <person name="Peeters S.H."/>
            <person name="Heuer A."/>
            <person name="Rast P."/>
            <person name="Oberbeckmann S."/>
            <person name="Bunk B."/>
            <person name="Jeske O."/>
            <person name="Meyerdierks A."/>
            <person name="Storesund J.E."/>
            <person name="Kallscheuer N."/>
            <person name="Luecker S."/>
            <person name="Lage O.M."/>
            <person name="Pohl T."/>
            <person name="Merkel B.J."/>
            <person name="Hornburger P."/>
            <person name="Mueller R.-W."/>
            <person name="Bruemmer F."/>
            <person name="Labrenz M."/>
            <person name="Spormann A.M."/>
            <person name="Op den Camp H."/>
            <person name="Overmann J."/>
            <person name="Amann R."/>
            <person name="Jetten M.S.M."/>
            <person name="Mascher T."/>
            <person name="Medema M.H."/>
            <person name="Devos D.P."/>
            <person name="Kaster A.-K."/>
            <person name="Ovreas L."/>
            <person name="Rohde M."/>
            <person name="Galperin M.Y."/>
            <person name="Jogler C."/>
        </authorList>
    </citation>
    <scope>NUCLEOTIDE SEQUENCE [LARGE SCALE GENOMIC DNA]</scope>
    <source>
        <strain evidence="15 16">FC18</strain>
    </source>
</reference>
<dbReference type="InterPro" id="IPR002939">
    <property type="entry name" value="DnaJ_C"/>
</dbReference>
<evidence type="ECO:0000256" key="5">
    <source>
        <dbReference type="ARBA" id="ARBA00022771"/>
    </source>
</evidence>
<dbReference type="AlphaFoldDB" id="A0A5B9PMP3"/>
<keyword evidence="6 11" id="KW-0862">Zinc</keyword>
<dbReference type="EMBL" id="CP042912">
    <property type="protein sequence ID" value="QEG23583.1"/>
    <property type="molecule type" value="Genomic_DNA"/>
</dbReference>
<keyword evidence="5 11" id="KW-0863">Zinc-finger</keyword>
<proteinExistence type="inferred from homology"/>
<comment type="subcellular location">
    <subcellularLocation>
        <location evidence="11">Cytoplasm</location>
    </subcellularLocation>
</comment>
<evidence type="ECO:0000256" key="3">
    <source>
        <dbReference type="ARBA" id="ARBA00022723"/>
    </source>
</evidence>
<gene>
    <name evidence="15" type="primary">dnaJ_1</name>
    <name evidence="11" type="synonym">dnaJ</name>
    <name evidence="15" type="ORF">MFFC18_34840</name>
</gene>
<dbReference type="PROSITE" id="PS50076">
    <property type="entry name" value="DNAJ_2"/>
    <property type="match status" value="1"/>
</dbReference>
<comment type="domain">
    <text evidence="11">The J domain is necessary and sufficient to stimulate DnaK ATPase activity. Zinc center 1 plays an important role in the autonomous, DnaK-independent chaperone activity of DnaJ. Zinc center 2 is essential for interaction with DnaK and for DnaJ activity.</text>
</comment>
<dbReference type="GO" id="GO:0031072">
    <property type="term" value="F:heat shock protein binding"/>
    <property type="evidence" value="ECO:0007669"/>
    <property type="project" value="InterPro"/>
</dbReference>
<evidence type="ECO:0000313" key="15">
    <source>
        <dbReference type="EMBL" id="QEG23583.1"/>
    </source>
</evidence>
<feature type="binding site" evidence="11">
    <location>
        <position position="148"/>
    </location>
    <ligand>
        <name>Zn(2+)</name>
        <dbReference type="ChEBI" id="CHEBI:29105"/>
        <label>1</label>
    </ligand>
</feature>
<dbReference type="GO" id="GO:0042026">
    <property type="term" value="P:protein refolding"/>
    <property type="evidence" value="ECO:0007669"/>
    <property type="project" value="TreeGrafter"/>
</dbReference>
<dbReference type="InterPro" id="IPR008971">
    <property type="entry name" value="HSP40/DnaJ_pept-bd"/>
</dbReference>
<feature type="repeat" description="CXXCXGXG motif" evidence="11">
    <location>
        <begin position="201"/>
        <end position="208"/>
    </location>
</feature>
<sequence>MAKRCYYEVLSVARDESDRGISKAYRKLAVKYHPDSNPGDDEASAKFKEAAEAYEVLGDSEKRARYDRHGHAGVEGGAGFGSAEDIFAAFGDLFGGGGGGGGMFGDLFGGRRGGPRRGNDVQVDVTLSLEEAFSGVNKTIQFNRRNQCGTCDGTGSSPGSAPEHCQQCGGRGQVLQQAGILRVQTTCPVCRGAGKIIVDPCGDCRGAGQVASPVELDVAIPAGVDDGMRVRLTGEGEASASGGPAGDCYCFVNIRKHKLFHRDGQNLILQLPISYTQAALGASIEVPTLDGRDELEIKRGTQSGDVFKLAGRGMPSPQGRGTGDLLIQTFIETPKKISKEQEGLLRQLAELEHTEVLPERKNFLQRLTEYFATEEV</sequence>
<feature type="domain" description="J" evidence="13">
    <location>
        <begin position="5"/>
        <end position="70"/>
    </location>
</feature>
<keyword evidence="8 11" id="KW-0143">Chaperone</keyword>
<evidence type="ECO:0000256" key="12">
    <source>
        <dbReference type="PROSITE-ProRule" id="PRU00546"/>
    </source>
</evidence>
<comment type="cofactor">
    <cofactor evidence="11">
        <name>Zn(2+)</name>
        <dbReference type="ChEBI" id="CHEBI:29105"/>
    </cofactor>
    <text evidence="11">Binds 2 Zn(2+) ions per monomer.</text>
</comment>
<dbReference type="GO" id="GO:0051082">
    <property type="term" value="F:unfolded protein binding"/>
    <property type="evidence" value="ECO:0007669"/>
    <property type="project" value="UniProtKB-UniRule"/>
</dbReference>
<dbReference type="InterPro" id="IPR001623">
    <property type="entry name" value="DnaJ_domain"/>
</dbReference>
<dbReference type="InterPro" id="IPR001305">
    <property type="entry name" value="HSP_DnaJ_Cys-rich_dom"/>
</dbReference>
<dbReference type="FunFam" id="2.10.230.10:FF:000002">
    <property type="entry name" value="Molecular chaperone DnaJ"/>
    <property type="match status" value="1"/>
</dbReference>
<dbReference type="NCBIfam" id="TIGR02349">
    <property type="entry name" value="DnaJ_bact"/>
    <property type="match status" value="1"/>
</dbReference>
<dbReference type="HAMAP" id="MF_01152">
    <property type="entry name" value="DnaJ"/>
    <property type="match status" value="1"/>
</dbReference>
<keyword evidence="1 11" id="KW-0963">Cytoplasm</keyword>
<evidence type="ECO:0000256" key="2">
    <source>
        <dbReference type="ARBA" id="ARBA00022705"/>
    </source>
</evidence>
<dbReference type="RefSeq" id="WP_075086289.1">
    <property type="nucleotide sequence ID" value="NZ_CP042912.1"/>
</dbReference>
<dbReference type="SUPFAM" id="SSF46565">
    <property type="entry name" value="Chaperone J-domain"/>
    <property type="match status" value="1"/>
</dbReference>
<protein>
    <recommendedName>
        <fullName evidence="10 11">Chaperone protein DnaJ</fullName>
    </recommendedName>
</protein>
<dbReference type="NCBIfam" id="NF008035">
    <property type="entry name" value="PRK10767.1"/>
    <property type="match status" value="1"/>
</dbReference>
<comment type="similarity">
    <text evidence="9 11">Belongs to the DnaJ family.</text>
</comment>
<dbReference type="Pfam" id="PF00226">
    <property type="entry name" value="DnaJ"/>
    <property type="match status" value="1"/>
</dbReference>
<keyword evidence="2 11" id="KW-0235">DNA replication</keyword>
<evidence type="ECO:0000313" key="16">
    <source>
        <dbReference type="Proteomes" id="UP000322214"/>
    </source>
</evidence>
<keyword evidence="3 11" id="KW-0479">Metal-binding</keyword>
<dbReference type="OrthoDB" id="9779889at2"/>
<name>A0A5B9PMP3_9BACT</name>
<dbReference type="Gene3D" id="2.10.230.10">
    <property type="entry name" value="Heat shock protein DnaJ, cysteine-rich domain"/>
    <property type="match status" value="1"/>
</dbReference>
<evidence type="ECO:0000256" key="6">
    <source>
        <dbReference type="ARBA" id="ARBA00022833"/>
    </source>
</evidence>
<feature type="binding site" evidence="11">
    <location>
        <position position="204"/>
    </location>
    <ligand>
        <name>Zn(2+)</name>
        <dbReference type="ChEBI" id="CHEBI:29105"/>
        <label>1</label>
    </ligand>
</feature>
<feature type="domain" description="CR-type" evidence="14">
    <location>
        <begin position="135"/>
        <end position="213"/>
    </location>
</feature>
<dbReference type="GO" id="GO:0008270">
    <property type="term" value="F:zinc ion binding"/>
    <property type="evidence" value="ECO:0007669"/>
    <property type="project" value="UniProtKB-UniRule"/>
</dbReference>
<evidence type="ECO:0000256" key="7">
    <source>
        <dbReference type="ARBA" id="ARBA00023016"/>
    </source>
</evidence>
<dbReference type="Gene3D" id="2.60.260.20">
    <property type="entry name" value="Urease metallochaperone UreE, N-terminal domain"/>
    <property type="match status" value="2"/>
</dbReference>
<evidence type="ECO:0000259" key="13">
    <source>
        <dbReference type="PROSITE" id="PS50076"/>
    </source>
</evidence>
<dbReference type="InterPro" id="IPR036869">
    <property type="entry name" value="J_dom_sf"/>
</dbReference>
<dbReference type="STRING" id="980251.GCA_001642875_04469"/>
<dbReference type="PRINTS" id="PR00625">
    <property type="entry name" value="JDOMAIN"/>
</dbReference>
<dbReference type="KEGG" id="mff:MFFC18_34840"/>
<dbReference type="GO" id="GO:0005524">
    <property type="term" value="F:ATP binding"/>
    <property type="evidence" value="ECO:0007669"/>
    <property type="project" value="InterPro"/>
</dbReference>
<feature type="binding site" evidence="11">
    <location>
        <position position="201"/>
    </location>
    <ligand>
        <name>Zn(2+)</name>
        <dbReference type="ChEBI" id="CHEBI:29105"/>
        <label>1</label>
    </ligand>
</feature>
<organism evidence="15 16">
    <name type="scientific">Mariniblastus fucicola</name>
    <dbReference type="NCBI Taxonomy" id="980251"/>
    <lineage>
        <taxon>Bacteria</taxon>
        <taxon>Pseudomonadati</taxon>
        <taxon>Planctomycetota</taxon>
        <taxon>Planctomycetia</taxon>
        <taxon>Pirellulales</taxon>
        <taxon>Pirellulaceae</taxon>
        <taxon>Mariniblastus</taxon>
    </lineage>
</organism>
<evidence type="ECO:0000259" key="14">
    <source>
        <dbReference type="PROSITE" id="PS51188"/>
    </source>
</evidence>
<feature type="repeat" description="CXXCXGXG motif" evidence="11">
    <location>
        <begin position="165"/>
        <end position="172"/>
    </location>
</feature>
<dbReference type="FunFam" id="2.60.260.20:FF:000005">
    <property type="entry name" value="Chaperone protein dnaJ 1, mitochondrial"/>
    <property type="match status" value="1"/>
</dbReference>
<feature type="repeat" description="CXXCXGXG motif" evidence="11">
    <location>
        <begin position="148"/>
        <end position="155"/>
    </location>
</feature>
<keyword evidence="4 11" id="KW-0677">Repeat</keyword>
<feature type="binding site" evidence="11">
    <location>
        <position position="187"/>
    </location>
    <ligand>
        <name>Zn(2+)</name>
        <dbReference type="ChEBI" id="CHEBI:29105"/>
        <label>2</label>
    </ligand>
</feature>